<organism evidence="1 2">
    <name type="scientific">Rhododendron molle</name>
    <name type="common">Chinese azalea</name>
    <name type="synonym">Azalea mollis</name>
    <dbReference type="NCBI Taxonomy" id="49168"/>
    <lineage>
        <taxon>Eukaryota</taxon>
        <taxon>Viridiplantae</taxon>
        <taxon>Streptophyta</taxon>
        <taxon>Embryophyta</taxon>
        <taxon>Tracheophyta</taxon>
        <taxon>Spermatophyta</taxon>
        <taxon>Magnoliopsida</taxon>
        <taxon>eudicotyledons</taxon>
        <taxon>Gunneridae</taxon>
        <taxon>Pentapetalae</taxon>
        <taxon>asterids</taxon>
        <taxon>Ericales</taxon>
        <taxon>Ericaceae</taxon>
        <taxon>Ericoideae</taxon>
        <taxon>Rhodoreae</taxon>
        <taxon>Rhododendron</taxon>
    </lineage>
</organism>
<comment type="caution">
    <text evidence="1">The sequence shown here is derived from an EMBL/GenBank/DDBJ whole genome shotgun (WGS) entry which is preliminary data.</text>
</comment>
<name>A0ACC0MRM4_RHOML</name>
<evidence type="ECO:0000313" key="2">
    <source>
        <dbReference type="Proteomes" id="UP001062846"/>
    </source>
</evidence>
<sequence length="143" mass="16619">MSKHGNYSYHIREEYFCENRPLPYDHSVRIVLQLRCTPRDDPEIRCHRFLVPGIVLVIRVNKIFEAFDDKLDDIRWAMEQLTMQVERMPTAIESSIEALEKVLVLDDGGGGGQSRLWTYANDAVVSDPQIFHKFCGPLYILYS</sequence>
<proteinExistence type="predicted"/>
<accession>A0ACC0MRM4</accession>
<dbReference type="Proteomes" id="UP001062846">
    <property type="component" value="Chromosome 8"/>
</dbReference>
<reference evidence="1" key="1">
    <citation type="submission" date="2022-02" db="EMBL/GenBank/DDBJ databases">
        <title>Plant Genome Project.</title>
        <authorList>
            <person name="Zhang R.-G."/>
        </authorList>
    </citation>
    <scope>NUCLEOTIDE SEQUENCE</scope>
    <source>
        <strain evidence="1">AT1</strain>
    </source>
</reference>
<protein>
    <submittedName>
        <fullName evidence="1">Uncharacterized protein</fullName>
    </submittedName>
</protein>
<gene>
    <name evidence="1" type="ORF">RHMOL_Rhmol08G0215200</name>
</gene>
<evidence type="ECO:0000313" key="1">
    <source>
        <dbReference type="EMBL" id="KAI8543406.1"/>
    </source>
</evidence>
<dbReference type="EMBL" id="CM046395">
    <property type="protein sequence ID" value="KAI8543406.1"/>
    <property type="molecule type" value="Genomic_DNA"/>
</dbReference>
<keyword evidence="2" id="KW-1185">Reference proteome</keyword>